<evidence type="ECO:0000313" key="4">
    <source>
        <dbReference type="Proteomes" id="UP000494165"/>
    </source>
</evidence>
<accession>A0A8S1BZF4</accession>
<organism evidence="3 4">
    <name type="scientific">Cloeon dipterum</name>
    <dbReference type="NCBI Taxonomy" id="197152"/>
    <lineage>
        <taxon>Eukaryota</taxon>
        <taxon>Metazoa</taxon>
        <taxon>Ecdysozoa</taxon>
        <taxon>Arthropoda</taxon>
        <taxon>Hexapoda</taxon>
        <taxon>Insecta</taxon>
        <taxon>Pterygota</taxon>
        <taxon>Palaeoptera</taxon>
        <taxon>Ephemeroptera</taxon>
        <taxon>Pisciforma</taxon>
        <taxon>Baetidae</taxon>
        <taxon>Cloeon</taxon>
    </lineage>
</organism>
<feature type="compositionally biased region" description="Basic and acidic residues" evidence="1">
    <location>
        <begin position="251"/>
        <end position="292"/>
    </location>
</feature>
<dbReference type="PANTHER" id="PTHR15491">
    <property type="match status" value="1"/>
</dbReference>
<dbReference type="InterPro" id="IPR013087">
    <property type="entry name" value="Znf_C2H2_type"/>
</dbReference>
<dbReference type="Pfam" id="PF23330">
    <property type="entry name" value="zf-C2H2_14"/>
    <property type="match status" value="1"/>
</dbReference>
<feature type="compositionally biased region" description="Basic residues" evidence="1">
    <location>
        <begin position="145"/>
        <end position="162"/>
    </location>
</feature>
<feature type="region of interest" description="Disordered" evidence="1">
    <location>
        <begin position="520"/>
        <end position="688"/>
    </location>
</feature>
<protein>
    <recommendedName>
        <fullName evidence="2">C2H2-type domain-containing protein</fullName>
    </recommendedName>
</protein>
<feature type="region of interest" description="Disordered" evidence="1">
    <location>
        <begin position="442"/>
        <end position="463"/>
    </location>
</feature>
<feature type="compositionally biased region" description="Basic residues" evidence="1">
    <location>
        <begin position="671"/>
        <end position="688"/>
    </location>
</feature>
<dbReference type="AlphaFoldDB" id="A0A8S1BZF4"/>
<dbReference type="Proteomes" id="UP000494165">
    <property type="component" value="Unassembled WGS sequence"/>
</dbReference>
<dbReference type="InterPro" id="IPR036236">
    <property type="entry name" value="Znf_C2H2_sf"/>
</dbReference>
<evidence type="ECO:0000256" key="1">
    <source>
        <dbReference type="SAM" id="MobiDB-lite"/>
    </source>
</evidence>
<feature type="region of interest" description="Disordered" evidence="1">
    <location>
        <begin position="99"/>
        <end position="293"/>
    </location>
</feature>
<name>A0A8S1BZF4_9INSE</name>
<keyword evidence="4" id="KW-1185">Reference proteome</keyword>
<dbReference type="SUPFAM" id="SSF57667">
    <property type="entry name" value="beta-beta-alpha zinc fingers"/>
    <property type="match status" value="1"/>
</dbReference>
<dbReference type="GO" id="GO:0003676">
    <property type="term" value="F:nucleic acid binding"/>
    <property type="evidence" value="ECO:0007669"/>
    <property type="project" value="InterPro"/>
</dbReference>
<dbReference type="PANTHER" id="PTHR15491:SF9">
    <property type="entry name" value="CIP1-INTERACTING ZINC FINGER PROTEIN"/>
    <property type="match status" value="1"/>
</dbReference>
<evidence type="ECO:0000313" key="3">
    <source>
        <dbReference type="EMBL" id="CAB3364008.1"/>
    </source>
</evidence>
<feature type="compositionally biased region" description="Basic and acidic residues" evidence="1">
    <location>
        <begin position="195"/>
        <end position="231"/>
    </location>
</feature>
<feature type="compositionally biased region" description="Basic and acidic residues" evidence="1">
    <location>
        <begin position="635"/>
        <end position="652"/>
    </location>
</feature>
<dbReference type="SMART" id="SM00355">
    <property type="entry name" value="ZnF_C2H2"/>
    <property type="match status" value="3"/>
</dbReference>
<dbReference type="InterPro" id="IPR056345">
    <property type="entry name" value="Znf-C2H2_CIZ1"/>
</dbReference>
<feature type="compositionally biased region" description="Basic and acidic residues" evidence="1">
    <location>
        <begin position="442"/>
        <end position="455"/>
    </location>
</feature>
<dbReference type="GO" id="GO:0008270">
    <property type="term" value="F:zinc ion binding"/>
    <property type="evidence" value="ECO:0007669"/>
    <property type="project" value="InterPro"/>
</dbReference>
<dbReference type="EMBL" id="CADEPI010000014">
    <property type="protein sequence ID" value="CAB3364008.1"/>
    <property type="molecule type" value="Genomic_DNA"/>
</dbReference>
<sequence>MCSASANAHFLFLTVVSLYHKHTDQGNAFKLKEKTRHSDTQLRHSSPQQLRCRSTIMVEEEFLTRGFAGNAGINLNNLNTPQAQLAVGLISNLLTIQQQQQQQQQPPPVQPQVNMMGLGGMGPMNSGFRQGGQGSNQGYSTRRYSPPRRRFRSPSPRRHLQARRPTASNSGKSYADNHRRMPVKRDHVGYQQNKKRPEGKNEWKKKPDPKRDDEEEKPEERPGTAESEREQAQTADENSNAPNVAEEESPEVTKKEKPEVTVEEGKAEEAKKDNADDKSLSKGDKKTEDRSASYEGLPGAAFRCHLCKKSMWDARSFDNHVRGIAHLRMLDKVEKDYGDKAKTLREACHAEEMRIQQDQEYQARMKNKPLPSRRDFCKMCDMVIYGSVLDHRRSSQHQALKNHLHPKCSTCQIDLPSRIDLDIHVLTSAHLKRLFRDMLKKSKEDKREETRDKSKLTKAGPLGEYDPDVAVGENYLVKVTGIFCELCRQFFFRTEESLKLHCKTKEHHAKVVAAQAKTLKVEEKEAEKEESDKKEAEEKNGDEPEAKKIKQVDEVYDPFSADAREMDANEENQDCLLEELEAEMESAPYDLELDTSFGNTADPVNEEDAINEEEDAANEEEDAANEEEDTANNETSKEATENTEMEFDKELVAELPEAATKSNGSNTSGKGRGRGLRRGRGRARGKSY</sequence>
<dbReference type="PROSITE" id="PS00028">
    <property type="entry name" value="ZINC_FINGER_C2H2_1"/>
    <property type="match status" value="1"/>
</dbReference>
<dbReference type="SMART" id="SM00451">
    <property type="entry name" value="ZnF_U1"/>
    <property type="match status" value="3"/>
</dbReference>
<proteinExistence type="predicted"/>
<feature type="compositionally biased region" description="Acidic residues" evidence="1">
    <location>
        <begin position="604"/>
        <end position="631"/>
    </location>
</feature>
<feature type="domain" description="C2H2-type" evidence="2">
    <location>
        <begin position="304"/>
        <end position="326"/>
    </location>
</feature>
<feature type="compositionally biased region" description="Acidic residues" evidence="1">
    <location>
        <begin position="568"/>
        <end position="584"/>
    </location>
</feature>
<feature type="compositionally biased region" description="Basic and acidic residues" evidence="1">
    <location>
        <begin position="520"/>
        <end position="553"/>
    </location>
</feature>
<evidence type="ECO:0000259" key="2">
    <source>
        <dbReference type="PROSITE" id="PS00028"/>
    </source>
</evidence>
<reference evidence="3 4" key="1">
    <citation type="submission" date="2020-04" db="EMBL/GenBank/DDBJ databases">
        <authorList>
            <person name="Alioto T."/>
            <person name="Alioto T."/>
            <person name="Gomez Garrido J."/>
        </authorList>
    </citation>
    <scope>NUCLEOTIDE SEQUENCE [LARGE SCALE GENOMIC DNA]</scope>
</reference>
<dbReference type="OrthoDB" id="6378952at2759"/>
<feature type="compositionally biased region" description="Polar residues" evidence="1">
    <location>
        <begin position="232"/>
        <end position="242"/>
    </location>
</feature>
<dbReference type="GO" id="GO:0005634">
    <property type="term" value="C:nucleus"/>
    <property type="evidence" value="ECO:0007669"/>
    <property type="project" value="TreeGrafter"/>
</dbReference>
<gene>
    <name evidence="3" type="ORF">CLODIP_2_CD06886</name>
</gene>
<dbReference type="InterPro" id="IPR026811">
    <property type="entry name" value="CIZ1"/>
</dbReference>
<dbReference type="InterPro" id="IPR003604">
    <property type="entry name" value="Matrin/U1-like-C_Znf_C2H2"/>
</dbReference>
<feature type="compositionally biased region" description="Basic and acidic residues" evidence="1">
    <location>
        <begin position="175"/>
        <end position="188"/>
    </location>
</feature>
<comment type="caution">
    <text evidence="3">The sequence shown here is derived from an EMBL/GenBank/DDBJ whole genome shotgun (WGS) entry which is preliminary data.</text>
</comment>